<evidence type="ECO:0000259" key="4">
    <source>
        <dbReference type="Pfam" id="PF00155"/>
    </source>
</evidence>
<dbReference type="InterPro" id="IPR050881">
    <property type="entry name" value="LL-DAP_aminotransferase"/>
</dbReference>
<keyword evidence="2 5" id="KW-0032">Aminotransferase</keyword>
<protein>
    <submittedName>
        <fullName evidence="5">Aminotransferase class I/II-fold pyridoxal phosphate-dependent enzyme</fullName>
    </submittedName>
</protein>
<keyword evidence="3 5" id="KW-0808">Transferase</keyword>
<name>A0A411YKA6_9ACTN</name>
<evidence type="ECO:0000256" key="2">
    <source>
        <dbReference type="ARBA" id="ARBA00022576"/>
    </source>
</evidence>
<dbReference type="AlphaFoldDB" id="A0A411YKA6"/>
<evidence type="ECO:0000313" key="5">
    <source>
        <dbReference type="EMBL" id="QBI21625.1"/>
    </source>
</evidence>
<organism evidence="5 6">
    <name type="scientific">Egibacter rhizosphaerae</name>
    <dbReference type="NCBI Taxonomy" id="1670831"/>
    <lineage>
        <taxon>Bacteria</taxon>
        <taxon>Bacillati</taxon>
        <taxon>Actinomycetota</taxon>
        <taxon>Nitriliruptoria</taxon>
        <taxon>Egibacterales</taxon>
        <taxon>Egibacteraceae</taxon>
        <taxon>Egibacter</taxon>
    </lineage>
</organism>
<dbReference type="CDD" id="cd00609">
    <property type="entry name" value="AAT_like"/>
    <property type="match status" value="1"/>
</dbReference>
<keyword evidence="6" id="KW-1185">Reference proteome</keyword>
<dbReference type="InterPro" id="IPR004839">
    <property type="entry name" value="Aminotransferase_I/II_large"/>
</dbReference>
<dbReference type="PANTHER" id="PTHR42832:SF3">
    <property type="entry name" value="L-GLUTAMINE--4-(METHYLSULFANYL)-2-OXOBUTANOATE AMINOTRANSFERASE"/>
    <property type="match status" value="1"/>
</dbReference>
<reference evidence="5 6" key="1">
    <citation type="submission" date="2019-01" db="EMBL/GenBank/DDBJ databases">
        <title>Egibacter rhizosphaerae EGI 80759T.</title>
        <authorList>
            <person name="Chen D.-D."/>
            <person name="Tian Y."/>
            <person name="Jiao J.-Y."/>
            <person name="Zhang X.-T."/>
            <person name="Zhang Y.-G."/>
            <person name="Zhang Y."/>
            <person name="Xiao M."/>
            <person name="Shu W.-S."/>
            <person name="Li W.-J."/>
        </authorList>
    </citation>
    <scope>NUCLEOTIDE SEQUENCE [LARGE SCALE GENOMIC DNA]</scope>
    <source>
        <strain evidence="5 6">EGI 80759</strain>
    </source>
</reference>
<evidence type="ECO:0000256" key="1">
    <source>
        <dbReference type="ARBA" id="ARBA00001933"/>
    </source>
</evidence>
<dbReference type="SUPFAM" id="SSF53383">
    <property type="entry name" value="PLP-dependent transferases"/>
    <property type="match status" value="1"/>
</dbReference>
<dbReference type="EMBL" id="CP036402">
    <property type="protein sequence ID" value="QBI21625.1"/>
    <property type="molecule type" value="Genomic_DNA"/>
</dbReference>
<evidence type="ECO:0000256" key="3">
    <source>
        <dbReference type="ARBA" id="ARBA00022679"/>
    </source>
</evidence>
<dbReference type="Proteomes" id="UP000291469">
    <property type="component" value="Chromosome"/>
</dbReference>
<dbReference type="Gene3D" id="3.90.1150.10">
    <property type="entry name" value="Aspartate Aminotransferase, domain 1"/>
    <property type="match status" value="1"/>
</dbReference>
<dbReference type="RefSeq" id="WP_131156617.1">
    <property type="nucleotide sequence ID" value="NZ_CP036402.1"/>
</dbReference>
<dbReference type="GO" id="GO:0030170">
    <property type="term" value="F:pyridoxal phosphate binding"/>
    <property type="evidence" value="ECO:0007669"/>
    <property type="project" value="InterPro"/>
</dbReference>
<dbReference type="PANTHER" id="PTHR42832">
    <property type="entry name" value="AMINO ACID AMINOTRANSFERASE"/>
    <property type="match status" value="1"/>
</dbReference>
<dbReference type="OrthoDB" id="9813612at2"/>
<evidence type="ECO:0000313" key="6">
    <source>
        <dbReference type="Proteomes" id="UP000291469"/>
    </source>
</evidence>
<dbReference type="Gene3D" id="3.40.640.10">
    <property type="entry name" value="Type I PLP-dependent aspartate aminotransferase-like (Major domain)"/>
    <property type="match status" value="1"/>
</dbReference>
<dbReference type="GO" id="GO:0008483">
    <property type="term" value="F:transaminase activity"/>
    <property type="evidence" value="ECO:0007669"/>
    <property type="project" value="UniProtKB-KW"/>
</dbReference>
<sequence>MNPVLRELGGYPLASFQDLKAELAADGQPLFDFSIGDPIEPTPTFIRDALVAAVPEVSQYPTASGLRSLREAVAGWVGRRFGVTVDPDRHVLPTAGSKEAIFHLPLGIVDPRGSRRTVVWGEPGYLVYERGMRFAGGGSDPVPLGAPGGAPGAQSGWRLDLAALPPERRQATAIAWLNYPHNPTGATVDVGYLRSQLEVARAEGIVLASDECYADIYPPHGTPPPSLLQAAGTPGDPDLSGLLVAFSLSKRSGMTGYRSGALVGDPELIAIQRTLRPNIGTASPEFVQHAATAAWADDAHAAERREVFAAKRAVVLEFLRAQGLEVSGSEATFYLWFAAPEGDDTAYAEALLRHRIVASPGRAFGPSGAGWLRLALVPDVAGCHAAVERWQQAIAAGDLPGHR</sequence>
<feature type="domain" description="Aminotransferase class I/classII large" evidence="4">
    <location>
        <begin position="30"/>
        <end position="387"/>
    </location>
</feature>
<dbReference type="InterPro" id="IPR015421">
    <property type="entry name" value="PyrdxlP-dep_Trfase_major"/>
</dbReference>
<comment type="cofactor">
    <cofactor evidence="1">
        <name>pyridoxal 5'-phosphate</name>
        <dbReference type="ChEBI" id="CHEBI:597326"/>
    </cofactor>
</comment>
<dbReference type="Pfam" id="PF00155">
    <property type="entry name" value="Aminotran_1_2"/>
    <property type="match status" value="1"/>
</dbReference>
<proteinExistence type="predicted"/>
<dbReference type="KEGG" id="erz:ER308_20015"/>
<dbReference type="InterPro" id="IPR015424">
    <property type="entry name" value="PyrdxlP-dep_Trfase"/>
</dbReference>
<accession>A0A411YKA6</accession>
<gene>
    <name evidence="5" type="ORF">ER308_20015</name>
</gene>
<dbReference type="InterPro" id="IPR015422">
    <property type="entry name" value="PyrdxlP-dep_Trfase_small"/>
</dbReference>